<dbReference type="GO" id="GO:0000166">
    <property type="term" value="F:nucleotide binding"/>
    <property type="evidence" value="ECO:0007669"/>
    <property type="project" value="UniProtKB-KW"/>
</dbReference>
<dbReference type="CDD" id="cd00077">
    <property type="entry name" value="HDc"/>
    <property type="match status" value="1"/>
</dbReference>
<evidence type="ECO:0000256" key="1">
    <source>
        <dbReference type="ARBA" id="ARBA00001946"/>
    </source>
</evidence>
<dbReference type="InterPro" id="IPR002646">
    <property type="entry name" value="PolA_pol_head_dom"/>
</dbReference>
<keyword evidence="5" id="KW-0479">Metal-binding</keyword>
<dbReference type="OrthoDB" id="9805698at2"/>
<keyword evidence="4 9" id="KW-0548">Nucleotidyltransferase</keyword>
<dbReference type="EC" id="2.7.7.72" evidence="9"/>
<dbReference type="PROSITE" id="PS51831">
    <property type="entry name" value="HD"/>
    <property type="match status" value="1"/>
</dbReference>
<dbReference type="Gene3D" id="1.10.3090.10">
    <property type="entry name" value="cca-adding enzyme, domain 2"/>
    <property type="match status" value="1"/>
</dbReference>
<dbReference type="PANTHER" id="PTHR46173:SF1">
    <property type="entry name" value="CCA TRNA NUCLEOTIDYLTRANSFERASE 1, MITOCHONDRIAL"/>
    <property type="match status" value="1"/>
</dbReference>
<dbReference type="AlphaFoldDB" id="A0A3P1SGH3"/>
<dbReference type="Gene3D" id="3.30.460.10">
    <property type="entry name" value="Beta Polymerase, domain 2"/>
    <property type="match status" value="1"/>
</dbReference>
<evidence type="ECO:0000259" key="8">
    <source>
        <dbReference type="PROSITE" id="PS51831"/>
    </source>
</evidence>
<keyword evidence="2 9" id="KW-0808">Transferase</keyword>
<proteinExistence type="predicted"/>
<protein>
    <submittedName>
        <fullName evidence="9">CCA tRNA nucleotidyltransferase</fullName>
        <ecNumber evidence="9">2.7.7.72</ecNumber>
    </submittedName>
</protein>
<dbReference type="GO" id="GO:0008033">
    <property type="term" value="P:tRNA processing"/>
    <property type="evidence" value="ECO:0007669"/>
    <property type="project" value="UniProtKB-KW"/>
</dbReference>
<dbReference type="Pfam" id="PF01743">
    <property type="entry name" value="PolyA_pol"/>
    <property type="match status" value="1"/>
</dbReference>
<dbReference type="InterPro" id="IPR032828">
    <property type="entry name" value="PolyA_RNA-bd"/>
</dbReference>
<dbReference type="InterPro" id="IPR050264">
    <property type="entry name" value="Bact_CCA-adding_enz_type3_sf"/>
</dbReference>
<evidence type="ECO:0000256" key="2">
    <source>
        <dbReference type="ARBA" id="ARBA00022679"/>
    </source>
</evidence>
<dbReference type="InterPro" id="IPR006675">
    <property type="entry name" value="HDIG_dom"/>
</dbReference>
<keyword evidence="3" id="KW-0819">tRNA processing</keyword>
<dbReference type="Pfam" id="PF12627">
    <property type="entry name" value="PolyA_pol_RNAbd"/>
    <property type="match status" value="1"/>
</dbReference>
<evidence type="ECO:0000256" key="5">
    <source>
        <dbReference type="ARBA" id="ARBA00022723"/>
    </source>
</evidence>
<dbReference type="SUPFAM" id="SSF81891">
    <property type="entry name" value="Poly A polymerase C-terminal region-like"/>
    <property type="match status" value="1"/>
</dbReference>
<feature type="domain" description="HD" evidence="8">
    <location>
        <begin position="255"/>
        <end position="371"/>
    </location>
</feature>
<dbReference type="GO" id="GO:0046872">
    <property type="term" value="F:metal ion binding"/>
    <property type="evidence" value="ECO:0007669"/>
    <property type="project" value="UniProtKB-KW"/>
</dbReference>
<sequence>MANAQRAFAQLPAGVLELGRVFEAAGEELALVGGPVRDAFLGVTPHDFDFATSAHPDRTEEILSSWADTTWDVGRDFGTIGARKKDLTVEVTTYRTDSYEVGSRKPEVTYGDTLEGDLTRRDFTVNAMAMRLPGMVLVDPHNGLEDLQQGRLRTPVTAEQSFDDDPLRIMRAARFAAQLGIDVDEDVMNAMEVMARRLEIVSAERIRAELERLIISPYPRRGIELMVHTGVADIVLPELSALQDTKDEHKRHKDVYEHTLTVLDQAIDLETGPDGPVPGPDFILRFAALMHDVGKPATRRFEGANVVSFHHHEIVGAKMTRKRMKALRFDKATTEKVCHLVALHLRFHGYGEASWTDSAVRRYVTDAGDMLERLHRLTRADCTTRNRRKAQFLSAAYDDLESRIQALREQEELDAIRPDLDGAQIMEILGLTPGREVGEARTFLLNLRLENGPMGEESAKAALLEWWASR</sequence>
<organism evidence="9 10">
    <name type="scientific">Schaalia canis</name>
    <dbReference type="NCBI Taxonomy" id="100469"/>
    <lineage>
        <taxon>Bacteria</taxon>
        <taxon>Bacillati</taxon>
        <taxon>Actinomycetota</taxon>
        <taxon>Actinomycetes</taxon>
        <taxon>Actinomycetales</taxon>
        <taxon>Actinomycetaceae</taxon>
        <taxon>Schaalia</taxon>
    </lineage>
</organism>
<dbReference type="InterPro" id="IPR043519">
    <property type="entry name" value="NT_sf"/>
</dbReference>
<keyword evidence="10" id="KW-1185">Reference proteome</keyword>
<dbReference type="SUPFAM" id="SSF81301">
    <property type="entry name" value="Nucleotidyltransferase"/>
    <property type="match status" value="1"/>
</dbReference>
<keyword evidence="7" id="KW-0460">Magnesium</keyword>
<gene>
    <name evidence="9" type="ORF">EII11_05670</name>
</gene>
<dbReference type="InterPro" id="IPR003607">
    <property type="entry name" value="HD/PDEase_dom"/>
</dbReference>
<comment type="caution">
    <text evidence="9">The sequence shown here is derived from an EMBL/GenBank/DDBJ whole genome shotgun (WGS) entry which is preliminary data.</text>
</comment>
<dbReference type="EMBL" id="RQZF01000004">
    <property type="protein sequence ID" value="RRC95432.1"/>
    <property type="molecule type" value="Genomic_DNA"/>
</dbReference>
<reference evidence="9 10" key="1">
    <citation type="submission" date="2018-11" db="EMBL/GenBank/DDBJ databases">
        <title>Genomes From Bacteria Associated with the Canine Oral Cavity: a Test Case for Automated Genome-Based Taxonomic Assignment.</title>
        <authorList>
            <person name="Coil D.A."/>
            <person name="Jospin G."/>
            <person name="Darling A.E."/>
            <person name="Wallis C."/>
            <person name="Davis I.J."/>
            <person name="Harris S."/>
            <person name="Eisen J.A."/>
            <person name="Holcombe L.J."/>
            <person name="O'Flynn C."/>
        </authorList>
    </citation>
    <scope>NUCLEOTIDE SEQUENCE [LARGE SCALE GENOMIC DNA]</scope>
    <source>
        <strain evidence="9 10">OH770</strain>
    </source>
</reference>
<dbReference type="PANTHER" id="PTHR46173">
    <property type="entry name" value="CCA TRNA NUCLEOTIDYLTRANSFERASE 1, MITOCHONDRIAL"/>
    <property type="match status" value="1"/>
</dbReference>
<dbReference type="CDD" id="cd05398">
    <property type="entry name" value="NT_ClassII-CCAase"/>
    <property type="match status" value="1"/>
</dbReference>
<evidence type="ECO:0000313" key="10">
    <source>
        <dbReference type="Proteomes" id="UP000280444"/>
    </source>
</evidence>
<dbReference type="NCBIfam" id="TIGR00277">
    <property type="entry name" value="HDIG"/>
    <property type="match status" value="1"/>
</dbReference>
<dbReference type="InterPro" id="IPR014065">
    <property type="entry name" value="tRNA_adenylyltransferase"/>
</dbReference>
<dbReference type="FunFam" id="1.10.3090.10:FF:000002">
    <property type="entry name" value="CCA tRNA nucleotidyltransferase"/>
    <property type="match status" value="1"/>
</dbReference>
<dbReference type="GO" id="GO:0004810">
    <property type="term" value="F:CCA tRNA nucleotidyltransferase activity"/>
    <property type="evidence" value="ECO:0007669"/>
    <property type="project" value="UniProtKB-EC"/>
</dbReference>
<dbReference type="InterPro" id="IPR006674">
    <property type="entry name" value="HD_domain"/>
</dbReference>
<evidence type="ECO:0000256" key="7">
    <source>
        <dbReference type="ARBA" id="ARBA00022842"/>
    </source>
</evidence>
<comment type="cofactor">
    <cofactor evidence="1">
        <name>Mg(2+)</name>
        <dbReference type="ChEBI" id="CHEBI:18420"/>
    </cofactor>
</comment>
<accession>A0A3P1SGH3</accession>
<dbReference type="Pfam" id="PF01966">
    <property type="entry name" value="HD"/>
    <property type="match status" value="1"/>
</dbReference>
<evidence type="ECO:0000313" key="9">
    <source>
        <dbReference type="EMBL" id="RRC95432.1"/>
    </source>
</evidence>
<evidence type="ECO:0000256" key="4">
    <source>
        <dbReference type="ARBA" id="ARBA00022695"/>
    </source>
</evidence>
<dbReference type="NCBIfam" id="TIGR02692">
    <property type="entry name" value="tRNA_CCA_actino"/>
    <property type="match status" value="1"/>
</dbReference>
<dbReference type="GO" id="GO:0000049">
    <property type="term" value="F:tRNA binding"/>
    <property type="evidence" value="ECO:0007669"/>
    <property type="project" value="TreeGrafter"/>
</dbReference>
<name>A0A3P1SGH3_9ACTO</name>
<keyword evidence="6" id="KW-0547">Nucleotide-binding</keyword>
<dbReference type="RefSeq" id="WP_124870121.1">
    <property type="nucleotide sequence ID" value="NZ_RQZF01000004.1"/>
</dbReference>
<evidence type="ECO:0000256" key="3">
    <source>
        <dbReference type="ARBA" id="ARBA00022694"/>
    </source>
</evidence>
<dbReference type="Proteomes" id="UP000280444">
    <property type="component" value="Unassembled WGS sequence"/>
</dbReference>
<dbReference type="SMART" id="SM00471">
    <property type="entry name" value="HDc"/>
    <property type="match status" value="1"/>
</dbReference>
<evidence type="ECO:0000256" key="6">
    <source>
        <dbReference type="ARBA" id="ARBA00022741"/>
    </source>
</evidence>